<dbReference type="InterPro" id="IPR050882">
    <property type="entry name" value="Prepilin_peptidase/N-MTase"/>
</dbReference>
<gene>
    <name evidence="5" type="ordered locus">Entcl_0392</name>
</gene>
<dbReference type="eggNOG" id="COG1989">
    <property type="taxonomic scope" value="Bacteria"/>
</dbReference>
<keyword evidence="3" id="KW-0812">Transmembrane</keyword>
<comment type="similarity">
    <text evidence="1 2">Belongs to the peptidase A24 family.</text>
</comment>
<dbReference type="PRINTS" id="PR00864">
    <property type="entry name" value="PREPILNPTASE"/>
</dbReference>
<organism evidence="5 6">
    <name type="scientific">Enterobacter lignolyticus (strain SCF1)</name>
    <dbReference type="NCBI Taxonomy" id="701347"/>
    <lineage>
        <taxon>Bacteria</taxon>
        <taxon>Pseudomonadati</taxon>
        <taxon>Pseudomonadota</taxon>
        <taxon>Gammaproteobacteria</taxon>
        <taxon>Enterobacterales</taxon>
        <taxon>Enterobacteriaceae</taxon>
        <taxon>Pluralibacter</taxon>
    </lineage>
</organism>
<dbReference type="HOGENOM" id="CLU_057101_5_1_6"/>
<reference evidence="5 6" key="2">
    <citation type="journal article" date="2011" name="Stand. Genomic Sci.">
        <title>Complete genome sequence of 'Enterobacter lignolyticus' SCF1.</title>
        <authorList>
            <person name="Deangelis K.M."/>
            <person name="D'Haeseleer P."/>
            <person name="Chivian D."/>
            <person name="Fortney J.L."/>
            <person name="Khudyakov J."/>
            <person name="Simmons B."/>
            <person name="Woo H."/>
            <person name="Arkin A.P."/>
            <person name="Davenport K.W."/>
            <person name="Goodwin L."/>
            <person name="Chen A."/>
            <person name="Ivanova N."/>
            <person name="Kyrpides N.C."/>
            <person name="Mavromatis K."/>
            <person name="Woyke T."/>
            <person name="Hazen T.C."/>
        </authorList>
    </citation>
    <scope>NUCLEOTIDE SEQUENCE [LARGE SCALE GENOMIC DNA]</scope>
    <source>
        <strain evidence="5 6">SCF1</strain>
    </source>
</reference>
<dbReference type="Proteomes" id="UP000006872">
    <property type="component" value="Chromosome"/>
</dbReference>
<dbReference type="PANTHER" id="PTHR30487">
    <property type="entry name" value="TYPE 4 PREPILIN-LIKE PROTEINS LEADER PEPTIDE-PROCESSING ENZYME"/>
    <property type="match status" value="1"/>
</dbReference>
<dbReference type="MEROPS" id="A24.003"/>
<feature type="transmembrane region" description="Helical" evidence="3">
    <location>
        <begin position="55"/>
        <end position="74"/>
    </location>
</feature>
<dbReference type="InterPro" id="IPR014032">
    <property type="entry name" value="Peptidase_A24A_bac"/>
</dbReference>
<dbReference type="GO" id="GO:0006465">
    <property type="term" value="P:signal peptide processing"/>
    <property type="evidence" value="ECO:0007669"/>
    <property type="project" value="TreeGrafter"/>
</dbReference>
<dbReference type="PANTHER" id="PTHR30487:SF0">
    <property type="entry name" value="PREPILIN LEADER PEPTIDASE_N-METHYLTRANSFERASE-RELATED"/>
    <property type="match status" value="1"/>
</dbReference>
<evidence type="ECO:0000256" key="3">
    <source>
        <dbReference type="SAM" id="Phobius"/>
    </source>
</evidence>
<dbReference type="STRING" id="701347.Entcl_0392"/>
<feature type="domain" description="Prepilin type IV endopeptidase peptidase" evidence="4">
    <location>
        <begin position="11"/>
        <end position="116"/>
    </location>
</feature>
<evidence type="ECO:0000259" key="4">
    <source>
        <dbReference type="Pfam" id="PF01478"/>
    </source>
</evidence>
<protein>
    <submittedName>
        <fullName evidence="5">Peptidase A24A prepilin type IV</fullName>
    </submittedName>
</protein>
<keyword evidence="6" id="KW-1185">Reference proteome</keyword>
<sequence length="158" mass="17157">MMITALPFLLIYLMLNVALSLCDLKRHLLPDALTCPLLWFGLLFNLVCHEARLPQAVLGAIAGYCAFAAVYWGYKLIRKREGLGYGDVKLLAALGAWHGGSLLPCLVTLASALALLTLGVQMARRRSLQAIKNPLPFGPYLAAAGLICGWKNLLILPL</sequence>
<proteinExistence type="inferred from homology"/>
<reference evidence="6" key="1">
    <citation type="submission" date="2010-10" db="EMBL/GenBank/DDBJ databases">
        <title>Complete sequence of Enterobacter cloacae SCF1.</title>
        <authorList>
            <consortium name="US DOE Joint Genome Institute"/>
            <person name="Lucas S."/>
            <person name="Copeland A."/>
            <person name="Lapidus A."/>
            <person name="Cheng J.-F."/>
            <person name="Bruce D."/>
            <person name="Goodwin L."/>
            <person name="Pitluck S."/>
            <person name="Davenport K."/>
            <person name="Detter J.C."/>
            <person name="Han C."/>
            <person name="Tapia R."/>
            <person name="Land M."/>
            <person name="Hauser L."/>
            <person name="Chang Y.-J."/>
            <person name="Jeffries C."/>
            <person name="Kyrpides N."/>
            <person name="Ivanova N."/>
            <person name="Mikhailova N."/>
            <person name="DeAngelis K."/>
            <person name="Arkin A.P."/>
            <person name="Chivian D."/>
            <person name="Edwards B."/>
            <person name="Woo H."/>
            <person name="Hazen T.C."/>
            <person name="Woyke T."/>
        </authorList>
    </citation>
    <scope>NUCLEOTIDE SEQUENCE [LARGE SCALE GENOMIC DNA]</scope>
    <source>
        <strain evidence="6">SCF1</strain>
    </source>
</reference>
<feature type="transmembrane region" description="Helical" evidence="3">
    <location>
        <begin position="94"/>
        <end position="116"/>
    </location>
</feature>
<evidence type="ECO:0000313" key="5">
    <source>
        <dbReference type="EMBL" id="ADO46670.1"/>
    </source>
</evidence>
<feature type="transmembrane region" description="Helical" evidence="3">
    <location>
        <begin position="30"/>
        <end position="48"/>
    </location>
</feature>
<dbReference type="AlphaFoldDB" id="E3GBW1"/>
<dbReference type="Pfam" id="PF01478">
    <property type="entry name" value="Peptidase_A24"/>
    <property type="match status" value="1"/>
</dbReference>
<accession>E3GBW1</accession>
<dbReference type="GO" id="GO:0005886">
    <property type="term" value="C:plasma membrane"/>
    <property type="evidence" value="ECO:0007669"/>
    <property type="project" value="TreeGrafter"/>
</dbReference>
<evidence type="ECO:0000313" key="6">
    <source>
        <dbReference type="Proteomes" id="UP000006872"/>
    </source>
</evidence>
<dbReference type="EMBL" id="CP002272">
    <property type="protein sequence ID" value="ADO46670.1"/>
    <property type="molecule type" value="Genomic_DNA"/>
</dbReference>
<dbReference type="Gene3D" id="1.20.120.1220">
    <property type="match status" value="1"/>
</dbReference>
<keyword evidence="3" id="KW-0472">Membrane</keyword>
<name>E3GBW1_ENTLS</name>
<keyword evidence="3" id="KW-1133">Transmembrane helix</keyword>
<dbReference type="InterPro" id="IPR000045">
    <property type="entry name" value="Prepilin_IV_endopep_pep"/>
</dbReference>
<dbReference type="GO" id="GO:0004190">
    <property type="term" value="F:aspartic-type endopeptidase activity"/>
    <property type="evidence" value="ECO:0007669"/>
    <property type="project" value="InterPro"/>
</dbReference>
<evidence type="ECO:0000256" key="2">
    <source>
        <dbReference type="RuleBase" id="RU003793"/>
    </source>
</evidence>
<evidence type="ECO:0000256" key="1">
    <source>
        <dbReference type="ARBA" id="ARBA00005801"/>
    </source>
</evidence>
<dbReference type="KEGG" id="esc:Entcl_0392"/>